<name>A0ABW0EE64_9BACT</name>
<organism evidence="7 8">
    <name type="scientific">Adhaeribacter terreus</name>
    <dbReference type="NCBI Taxonomy" id="529703"/>
    <lineage>
        <taxon>Bacteria</taxon>
        <taxon>Pseudomonadati</taxon>
        <taxon>Bacteroidota</taxon>
        <taxon>Cytophagia</taxon>
        <taxon>Cytophagales</taxon>
        <taxon>Hymenobacteraceae</taxon>
        <taxon>Adhaeribacter</taxon>
    </lineage>
</organism>
<evidence type="ECO:0000256" key="4">
    <source>
        <dbReference type="ARBA" id="ARBA00023163"/>
    </source>
</evidence>
<dbReference type="Gene3D" id="1.10.1740.10">
    <property type="match status" value="1"/>
</dbReference>
<dbReference type="EMBL" id="JBHSKT010000007">
    <property type="protein sequence ID" value="MFC5271365.1"/>
    <property type="molecule type" value="Genomic_DNA"/>
</dbReference>
<dbReference type="InterPro" id="IPR013249">
    <property type="entry name" value="RNA_pol_sigma70_r4_t2"/>
</dbReference>
<feature type="domain" description="RNA polymerase sigma-70 region 2" evidence="5">
    <location>
        <begin position="31"/>
        <end position="98"/>
    </location>
</feature>
<dbReference type="InterPro" id="IPR007627">
    <property type="entry name" value="RNA_pol_sigma70_r2"/>
</dbReference>
<dbReference type="Gene3D" id="1.10.10.10">
    <property type="entry name" value="Winged helix-like DNA-binding domain superfamily/Winged helix DNA-binding domain"/>
    <property type="match status" value="1"/>
</dbReference>
<dbReference type="Pfam" id="PF04542">
    <property type="entry name" value="Sigma70_r2"/>
    <property type="match status" value="1"/>
</dbReference>
<evidence type="ECO:0000259" key="6">
    <source>
        <dbReference type="Pfam" id="PF08281"/>
    </source>
</evidence>
<comment type="similarity">
    <text evidence="1">Belongs to the sigma-70 factor family. ECF subfamily.</text>
</comment>
<protein>
    <submittedName>
        <fullName evidence="7">Sigma-70 family RNA polymerase sigma factor</fullName>
    </submittedName>
</protein>
<keyword evidence="4" id="KW-0804">Transcription</keyword>
<keyword evidence="2" id="KW-0805">Transcription regulation</keyword>
<sequence length="219" mass="25560">MHDPETLNKTFPESETIRKIIAGEKDYFEILIRRYNGALYKVGRAYGFGHDDVQDLMQETHIAAFQNLHKFEDRSTYKTWLIRIMLNKCYKLAQKNSRQINAEFSEPVSTGAVLQPQIIPFSDARHEVLNRELGQVLEKCIEKLPVVYRTVFVLRELEGMNVQETAEAANISEANVKVRLNRAKIILRKQLESWYPKAAVYEFNLIYCDTMVNRVMEKI</sequence>
<dbReference type="RefSeq" id="WP_378017731.1">
    <property type="nucleotide sequence ID" value="NZ_JBHSKT010000007.1"/>
</dbReference>
<evidence type="ECO:0000313" key="7">
    <source>
        <dbReference type="EMBL" id="MFC5271365.1"/>
    </source>
</evidence>
<dbReference type="Proteomes" id="UP001596161">
    <property type="component" value="Unassembled WGS sequence"/>
</dbReference>
<comment type="caution">
    <text evidence="7">The sequence shown here is derived from an EMBL/GenBank/DDBJ whole genome shotgun (WGS) entry which is preliminary data.</text>
</comment>
<evidence type="ECO:0000256" key="2">
    <source>
        <dbReference type="ARBA" id="ARBA00023015"/>
    </source>
</evidence>
<dbReference type="InterPro" id="IPR036388">
    <property type="entry name" value="WH-like_DNA-bd_sf"/>
</dbReference>
<proteinExistence type="inferred from homology"/>
<keyword evidence="3" id="KW-0731">Sigma factor</keyword>
<feature type="domain" description="RNA polymerase sigma factor 70 region 4 type 2" evidence="6">
    <location>
        <begin position="136"/>
        <end position="184"/>
    </location>
</feature>
<dbReference type="CDD" id="cd06171">
    <property type="entry name" value="Sigma70_r4"/>
    <property type="match status" value="1"/>
</dbReference>
<evidence type="ECO:0000313" key="8">
    <source>
        <dbReference type="Proteomes" id="UP001596161"/>
    </source>
</evidence>
<dbReference type="PANTHER" id="PTHR43133:SF51">
    <property type="entry name" value="RNA POLYMERASE SIGMA FACTOR"/>
    <property type="match status" value="1"/>
</dbReference>
<dbReference type="PANTHER" id="PTHR43133">
    <property type="entry name" value="RNA POLYMERASE ECF-TYPE SIGMA FACTO"/>
    <property type="match status" value="1"/>
</dbReference>
<dbReference type="Pfam" id="PF08281">
    <property type="entry name" value="Sigma70_r4_2"/>
    <property type="match status" value="1"/>
</dbReference>
<dbReference type="SUPFAM" id="SSF88946">
    <property type="entry name" value="Sigma2 domain of RNA polymerase sigma factors"/>
    <property type="match status" value="1"/>
</dbReference>
<dbReference type="InterPro" id="IPR013324">
    <property type="entry name" value="RNA_pol_sigma_r3/r4-like"/>
</dbReference>
<dbReference type="InterPro" id="IPR014284">
    <property type="entry name" value="RNA_pol_sigma-70_dom"/>
</dbReference>
<keyword evidence="8" id="KW-1185">Reference proteome</keyword>
<dbReference type="InterPro" id="IPR013325">
    <property type="entry name" value="RNA_pol_sigma_r2"/>
</dbReference>
<dbReference type="NCBIfam" id="TIGR02937">
    <property type="entry name" value="sigma70-ECF"/>
    <property type="match status" value="1"/>
</dbReference>
<reference evidence="8" key="1">
    <citation type="journal article" date="2019" name="Int. J. Syst. Evol. Microbiol.">
        <title>The Global Catalogue of Microorganisms (GCM) 10K type strain sequencing project: providing services to taxonomists for standard genome sequencing and annotation.</title>
        <authorList>
            <consortium name="The Broad Institute Genomics Platform"/>
            <consortium name="The Broad Institute Genome Sequencing Center for Infectious Disease"/>
            <person name="Wu L."/>
            <person name="Ma J."/>
        </authorList>
    </citation>
    <scope>NUCLEOTIDE SEQUENCE [LARGE SCALE GENOMIC DNA]</scope>
    <source>
        <strain evidence="8">KACC 12602</strain>
    </source>
</reference>
<evidence type="ECO:0000256" key="3">
    <source>
        <dbReference type="ARBA" id="ARBA00023082"/>
    </source>
</evidence>
<gene>
    <name evidence="7" type="ORF">ACFPIB_12135</name>
</gene>
<dbReference type="SUPFAM" id="SSF88659">
    <property type="entry name" value="Sigma3 and sigma4 domains of RNA polymerase sigma factors"/>
    <property type="match status" value="1"/>
</dbReference>
<evidence type="ECO:0000259" key="5">
    <source>
        <dbReference type="Pfam" id="PF04542"/>
    </source>
</evidence>
<evidence type="ECO:0000256" key="1">
    <source>
        <dbReference type="ARBA" id="ARBA00010641"/>
    </source>
</evidence>
<accession>A0ABW0EE64</accession>
<dbReference type="InterPro" id="IPR039425">
    <property type="entry name" value="RNA_pol_sigma-70-like"/>
</dbReference>